<dbReference type="PROSITE" id="PS00697">
    <property type="entry name" value="DNA_LIGASE_A1"/>
    <property type="match status" value="1"/>
</dbReference>
<dbReference type="InterPro" id="IPR044117">
    <property type="entry name" value="OBF_LigC-like"/>
</dbReference>
<dbReference type="InterPro" id="IPR012310">
    <property type="entry name" value="DNA_ligase_ATP-dep_cent"/>
</dbReference>
<name>F1YKC7_9ACTN</name>
<evidence type="ECO:0000256" key="2">
    <source>
        <dbReference type="ARBA" id="ARBA00012727"/>
    </source>
</evidence>
<gene>
    <name evidence="7" type="primary">ligC</name>
    <name evidence="7" type="ORF">SCNU_11410</name>
</gene>
<keyword evidence="3 7" id="KW-0436">Ligase</keyword>
<dbReference type="OrthoDB" id="9770771at2"/>
<proteinExistence type="inferred from homology"/>
<dbReference type="InterPro" id="IPR050191">
    <property type="entry name" value="ATP-dep_DNA_ligase"/>
</dbReference>
<evidence type="ECO:0000256" key="4">
    <source>
        <dbReference type="ARBA" id="ARBA00034003"/>
    </source>
</evidence>
<evidence type="ECO:0000259" key="5">
    <source>
        <dbReference type="Pfam" id="PF01068"/>
    </source>
</evidence>
<dbReference type="InterPro" id="IPR044119">
    <property type="entry name" value="Adenylation_LigC-like"/>
</dbReference>
<dbReference type="NCBIfam" id="NF006078">
    <property type="entry name" value="PRK08224.1"/>
    <property type="match status" value="1"/>
</dbReference>
<dbReference type="EMBL" id="AEUD01000009">
    <property type="protein sequence ID" value="EGD54813.1"/>
    <property type="molecule type" value="Genomic_DNA"/>
</dbReference>
<dbReference type="AlphaFoldDB" id="F1YKC7"/>
<dbReference type="Pfam" id="PF01068">
    <property type="entry name" value="DNA_ligase_A_M"/>
    <property type="match status" value="1"/>
</dbReference>
<dbReference type="GO" id="GO:0006310">
    <property type="term" value="P:DNA recombination"/>
    <property type="evidence" value="ECO:0007669"/>
    <property type="project" value="InterPro"/>
</dbReference>
<dbReference type="CDD" id="cd07905">
    <property type="entry name" value="Adenylation_DNA_ligase_LigC"/>
    <property type="match status" value="1"/>
</dbReference>
<dbReference type="PANTHER" id="PTHR45674">
    <property type="entry name" value="DNA LIGASE 1/3 FAMILY MEMBER"/>
    <property type="match status" value="1"/>
</dbReference>
<comment type="caution">
    <text evidence="7">The sequence shown here is derived from an EMBL/GenBank/DDBJ whole genome shotgun (WGS) entry which is preliminary data.</text>
</comment>
<evidence type="ECO:0000313" key="7">
    <source>
        <dbReference type="EMBL" id="EGD54813.1"/>
    </source>
</evidence>
<dbReference type="InterPro" id="IPR016059">
    <property type="entry name" value="DNA_ligase_ATP-dep_CS"/>
</dbReference>
<dbReference type="InterPro" id="IPR012309">
    <property type="entry name" value="DNA_ligase_ATP-dep_C"/>
</dbReference>
<evidence type="ECO:0000256" key="1">
    <source>
        <dbReference type="ARBA" id="ARBA00007572"/>
    </source>
</evidence>
<protein>
    <recommendedName>
        <fullName evidence="2">DNA ligase (ATP)</fullName>
        <ecNumber evidence="2">6.5.1.1</ecNumber>
    </recommendedName>
</protein>
<dbReference type="Gene3D" id="2.40.50.140">
    <property type="entry name" value="Nucleic acid-binding proteins"/>
    <property type="match status" value="1"/>
</dbReference>
<dbReference type="GO" id="GO:0003910">
    <property type="term" value="F:DNA ligase (ATP) activity"/>
    <property type="evidence" value="ECO:0007669"/>
    <property type="project" value="UniProtKB-EC"/>
</dbReference>
<dbReference type="eggNOG" id="COG1793">
    <property type="taxonomic scope" value="Bacteria"/>
</dbReference>
<dbReference type="Proteomes" id="UP000035065">
    <property type="component" value="Unassembled WGS sequence"/>
</dbReference>
<evidence type="ECO:0000256" key="3">
    <source>
        <dbReference type="ARBA" id="ARBA00022598"/>
    </source>
</evidence>
<dbReference type="RefSeq" id="WP_009679502.1">
    <property type="nucleotide sequence ID" value="NZ_AEUD01000009.1"/>
</dbReference>
<reference evidence="7 8" key="1">
    <citation type="journal article" date="2011" name="J. Bacteriol.">
        <title>Draft Genome Sequence of Gordonia neofelifaecis NRRL B-59395, a Cholesterol-Degrading Actinomycete.</title>
        <authorList>
            <person name="Ge F."/>
            <person name="Li W."/>
            <person name="Chen G."/>
            <person name="Liu Y."/>
            <person name="Zhang G."/>
            <person name="Yong B."/>
            <person name="Wang Q."/>
            <person name="Wang N."/>
            <person name="Huang Z."/>
            <person name="Li W."/>
            <person name="Wang J."/>
            <person name="Wu C."/>
            <person name="Xie Q."/>
            <person name="Liu G."/>
        </authorList>
    </citation>
    <scope>NUCLEOTIDE SEQUENCE [LARGE SCALE GENOMIC DNA]</scope>
    <source>
        <strain evidence="7 8">NRRL B-59395</strain>
    </source>
</reference>
<dbReference type="SUPFAM" id="SSF50249">
    <property type="entry name" value="Nucleic acid-binding proteins"/>
    <property type="match status" value="1"/>
</dbReference>
<dbReference type="Pfam" id="PF04679">
    <property type="entry name" value="DNA_ligase_A_C"/>
    <property type="match status" value="1"/>
</dbReference>
<dbReference type="STRING" id="644548.SCNU_11410"/>
<evidence type="ECO:0000313" key="8">
    <source>
        <dbReference type="Proteomes" id="UP000035065"/>
    </source>
</evidence>
<dbReference type="EC" id="6.5.1.1" evidence="2"/>
<feature type="domain" description="ATP-dependent DNA ligase family profile" evidence="5">
    <location>
        <begin position="11"/>
        <end position="208"/>
    </location>
</feature>
<comment type="similarity">
    <text evidence="1">Belongs to the ATP-dependent DNA ligase family.</text>
</comment>
<dbReference type="Gene3D" id="3.30.470.30">
    <property type="entry name" value="DNA ligase/mRNA capping enzyme"/>
    <property type="match status" value="1"/>
</dbReference>
<dbReference type="GO" id="GO:0005524">
    <property type="term" value="F:ATP binding"/>
    <property type="evidence" value="ECO:0007669"/>
    <property type="project" value="InterPro"/>
</dbReference>
<feature type="domain" description="DNA ligase ATP-dependent C-terminal" evidence="6">
    <location>
        <begin position="226"/>
        <end position="323"/>
    </location>
</feature>
<evidence type="ECO:0000259" key="6">
    <source>
        <dbReference type="Pfam" id="PF04679"/>
    </source>
</evidence>
<dbReference type="SUPFAM" id="SSF56091">
    <property type="entry name" value="DNA ligase/mRNA capping enzyme, catalytic domain"/>
    <property type="match status" value="1"/>
</dbReference>
<dbReference type="PANTHER" id="PTHR45674:SF4">
    <property type="entry name" value="DNA LIGASE 1"/>
    <property type="match status" value="1"/>
</dbReference>
<accession>F1YKC7</accession>
<dbReference type="InterPro" id="IPR012340">
    <property type="entry name" value="NA-bd_OB-fold"/>
</dbReference>
<comment type="catalytic activity">
    <reaction evidence="4">
        <text>ATP + (deoxyribonucleotide)n-3'-hydroxyl + 5'-phospho-(deoxyribonucleotide)m = (deoxyribonucleotide)n+m + AMP + diphosphate.</text>
        <dbReference type="EC" id="6.5.1.1"/>
    </reaction>
</comment>
<keyword evidence="8" id="KW-1185">Reference proteome</keyword>
<sequence length="358" mass="39321">MDLPVTPPVQPMLAKAVAAVPDQPEDGPVWSYEPKWDGFRALIFRDGDEVVMASRGGKDLARYFPELVDAARTSLPDRVVLDGEVAVARPVGGVSRLDWDSLSQRIHPAASRVAKLAAETPAVFIGFDALASGSVDLTDATFDVRRRALVDAAADTGDDRIQVSRVTRDPGQAEAWFTEFEGAGLDGVVGKRLDGVYVPGKREMVKIKHKRTADCVVIGYRVHKSGTGLGSMLLGLYADGELRMVGGSSAFSDKKRIELQTMFEPMRLDPDNVAQGELSRWRSAGSAEWIPIRPELVAEFAYDQMESRRFRHTVKFLRWRPDREPSSCGYDQLEVPLTYDIFDVLESGSSDGKSSDAS</sequence>
<dbReference type="CDD" id="cd07970">
    <property type="entry name" value="OBF_DNA_ligase_LigC"/>
    <property type="match status" value="1"/>
</dbReference>
<dbReference type="GO" id="GO:0006281">
    <property type="term" value="P:DNA repair"/>
    <property type="evidence" value="ECO:0007669"/>
    <property type="project" value="InterPro"/>
</dbReference>
<organism evidence="7 8">
    <name type="scientific">Gordonia neofelifaecis NRRL B-59395</name>
    <dbReference type="NCBI Taxonomy" id="644548"/>
    <lineage>
        <taxon>Bacteria</taxon>
        <taxon>Bacillati</taxon>
        <taxon>Actinomycetota</taxon>
        <taxon>Actinomycetes</taxon>
        <taxon>Mycobacteriales</taxon>
        <taxon>Gordoniaceae</taxon>
        <taxon>Gordonia</taxon>
    </lineage>
</organism>